<protein>
    <submittedName>
        <fullName evidence="2">Uncharacterized protein</fullName>
    </submittedName>
</protein>
<feature type="signal peptide" evidence="1">
    <location>
        <begin position="1"/>
        <end position="27"/>
    </location>
</feature>
<evidence type="ECO:0000313" key="2">
    <source>
        <dbReference type="EMBL" id="CAI8016338.1"/>
    </source>
</evidence>
<keyword evidence="3" id="KW-1185">Reference proteome</keyword>
<feature type="non-terminal residue" evidence="2">
    <location>
        <position position="1"/>
    </location>
</feature>
<keyword evidence="1" id="KW-0732">Signal</keyword>
<name>A0AA35RT26_GEOBA</name>
<gene>
    <name evidence="2" type="ORF">GBAR_LOCUS10017</name>
</gene>
<dbReference type="AlphaFoldDB" id="A0AA35RT26"/>
<feature type="chain" id="PRO_5041242658" evidence="1">
    <location>
        <begin position="28"/>
        <end position="55"/>
    </location>
</feature>
<accession>A0AA35RT26</accession>
<organism evidence="2 3">
    <name type="scientific">Geodia barretti</name>
    <name type="common">Barrett's horny sponge</name>
    <dbReference type="NCBI Taxonomy" id="519541"/>
    <lineage>
        <taxon>Eukaryota</taxon>
        <taxon>Metazoa</taxon>
        <taxon>Porifera</taxon>
        <taxon>Demospongiae</taxon>
        <taxon>Heteroscleromorpha</taxon>
        <taxon>Tetractinellida</taxon>
        <taxon>Astrophorina</taxon>
        <taxon>Geodiidae</taxon>
        <taxon>Geodia</taxon>
    </lineage>
</organism>
<evidence type="ECO:0000256" key="1">
    <source>
        <dbReference type="SAM" id="SignalP"/>
    </source>
</evidence>
<dbReference type="EMBL" id="CASHTH010001517">
    <property type="protein sequence ID" value="CAI8016338.1"/>
    <property type="molecule type" value="Genomic_DNA"/>
</dbReference>
<proteinExistence type="predicted"/>
<reference evidence="2" key="1">
    <citation type="submission" date="2023-03" db="EMBL/GenBank/DDBJ databases">
        <authorList>
            <person name="Steffen K."/>
            <person name="Cardenas P."/>
        </authorList>
    </citation>
    <scope>NUCLEOTIDE SEQUENCE</scope>
</reference>
<sequence length="55" mass="5885">MMSGWSCYFVSCCALLYLLIQPQSTGALECLCNDCKTGVCHTEAGGACFVQVKIS</sequence>
<comment type="caution">
    <text evidence="2">The sequence shown here is derived from an EMBL/GenBank/DDBJ whole genome shotgun (WGS) entry which is preliminary data.</text>
</comment>
<evidence type="ECO:0000313" key="3">
    <source>
        <dbReference type="Proteomes" id="UP001174909"/>
    </source>
</evidence>
<dbReference type="Proteomes" id="UP001174909">
    <property type="component" value="Unassembled WGS sequence"/>
</dbReference>